<dbReference type="SUPFAM" id="SSF160527">
    <property type="entry name" value="V-type ATPase subunit E-like"/>
    <property type="match status" value="1"/>
</dbReference>
<organism evidence="2 3">
    <name type="scientific">Blautia pseudococcoides</name>
    <dbReference type="NCBI Taxonomy" id="1796616"/>
    <lineage>
        <taxon>Bacteria</taxon>
        <taxon>Bacillati</taxon>
        <taxon>Bacillota</taxon>
        <taxon>Clostridia</taxon>
        <taxon>Lachnospirales</taxon>
        <taxon>Lachnospiraceae</taxon>
        <taxon>Blautia</taxon>
    </lineage>
</organism>
<name>A0A1C7IG77_9FIRM</name>
<accession>A0A1C7IG77</accession>
<gene>
    <name evidence="2" type="ORF">A4V09_21285</name>
</gene>
<reference evidence="2" key="1">
    <citation type="submission" date="2017-04" db="EMBL/GenBank/DDBJ databases">
        <title>Complete Genome Sequences of Twelve Strains of a Stable Defined Moderately Diverse Mouse Microbiota 2 (sDMDMm2).</title>
        <authorList>
            <person name="Uchimura Y."/>
            <person name="Wyss M."/>
            <person name="Brugiroux S."/>
            <person name="Limenitakis J.P."/>
            <person name="Stecher B."/>
            <person name="McCoy K.D."/>
            <person name="Macpherson A.J."/>
        </authorList>
    </citation>
    <scope>NUCLEOTIDE SEQUENCE</scope>
    <source>
        <strain evidence="2">YL58</strain>
    </source>
</reference>
<dbReference type="AlphaFoldDB" id="A0A1C7IG77"/>
<evidence type="ECO:0000313" key="3">
    <source>
        <dbReference type="Proteomes" id="UP000092574"/>
    </source>
</evidence>
<evidence type="ECO:0000256" key="1">
    <source>
        <dbReference type="SAM" id="Coils"/>
    </source>
</evidence>
<protein>
    <submittedName>
        <fullName evidence="2">Archaeal/vacuolar-type H+-ATPase subunit E</fullName>
    </submittedName>
</protein>
<keyword evidence="3" id="KW-1185">Reference proteome</keyword>
<dbReference type="Gene3D" id="3.30.2320.30">
    <property type="entry name" value="ATP synthase, E subunit, C-terminal"/>
    <property type="match status" value="1"/>
</dbReference>
<dbReference type="RefSeq" id="WP_065544141.1">
    <property type="nucleotide sequence ID" value="NZ_CP015405.2"/>
</dbReference>
<sequence length="195" mass="22476">MTTEEKLQHFYEVSMESAREESEKALEEYRAALSQMLAEHKEDKQKNAANQLKLETENAKREINKALSAEQLHIKRRLSKKQQELREELFVEVRNKLETFMGSSEYLVWLEEKIREALSIAGEDEVQIYLTPADANLLETLAARCGTPLCLSETPFMGGVRAVIPAKNILIDHTFKTLYENEKEEFNFDGGLLHE</sequence>
<dbReference type="Proteomes" id="UP000092574">
    <property type="component" value="Chromosome"/>
</dbReference>
<proteinExistence type="predicted"/>
<feature type="coiled-coil region" evidence="1">
    <location>
        <begin position="15"/>
        <end position="69"/>
    </location>
</feature>
<dbReference type="STRING" id="1796616.A4V09_21285"/>
<dbReference type="InterPro" id="IPR038495">
    <property type="entry name" value="ATPase_E_C"/>
</dbReference>
<dbReference type="KEGG" id="byl:A4V09_21285"/>
<dbReference type="OrthoDB" id="1768593at2"/>
<evidence type="ECO:0000313" key="2">
    <source>
        <dbReference type="EMBL" id="ANU78048.1"/>
    </source>
</evidence>
<keyword evidence="1" id="KW-0175">Coiled coil</keyword>
<dbReference type="EMBL" id="CP015405">
    <property type="protein sequence ID" value="ANU78048.1"/>
    <property type="molecule type" value="Genomic_DNA"/>
</dbReference>